<dbReference type="EMBL" id="VSSQ01037902">
    <property type="protein sequence ID" value="MPM90722.1"/>
    <property type="molecule type" value="Genomic_DNA"/>
</dbReference>
<dbReference type="SUPFAM" id="SSF81891">
    <property type="entry name" value="Poly A polymerase C-terminal region-like"/>
    <property type="match status" value="1"/>
</dbReference>
<name>A0A645DQG9_9ZZZZ</name>
<evidence type="ECO:0000313" key="1">
    <source>
        <dbReference type="EMBL" id="MPM90722.1"/>
    </source>
</evidence>
<organism evidence="1">
    <name type="scientific">bioreactor metagenome</name>
    <dbReference type="NCBI Taxonomy" id="1076179"/>
    <lineage>
        <taxon>unclassified sequences</taxon>
        <taxon>metagenomes</taxon>
        <taxon>ecological metagenomes</taxon>
    </lineage>
</organism>
<dbReference type="AlphaFoldDB" id="A0A645DQG9"/>
<sequence length="99" mass="10858">MGEASTRRLIELRAADNSAKAPAVREPDRRGEMHALVDEILQSGLPLTRKDLAVSGNCIPAEGPMVGAALDSLLEAVWNGEITNEREALLEHLQEMYDY</sequence>
<proteinExistence type="predicted"/>
<dbReference type="Gene3D" id="1.10.246.80">
    <property type="match status" value="1"/>
</dbReference>
<reference evidence="1" key="1">
    <citation type="submission" date="2019-08" db="EMBL/GenBank/DDBJ databases">
        <authorList>
            <person name="Kucharzyk K."/>
            <person name="Murdoch R.W."/>
            <person name="Higgins S."/>
            <person name="Loffler F."/>
        </authorList>
    </citation>
    <scope>NUCLEOTIDE SEQUENCE</scope>
</reference>
<evidence type="ECO:0008006" key="2">
    <source>
        <dbReference type="Google" id="ProtNLM"/>
    </source>
</evidence>
<comment type="caution">
    <text evidence="1">The sequence shown here is derived from an EMBL/GenBank/DDBJ whole genome shotgun (WGS) entry which is preliminary data.</text>
</comment>
<gene>
    <name evidence="1" type="ORF">SDC9_137844</name>
</gene>
<protein>
    <recommendedName>
        <fullName evidence="2">CCA-adding enzyme C-terminal domain-containing protein</fullName>
    </recommendedName>
</protein>
<accession>A0A645DQG9</accession>